<name>A0A1G8KJA4_9BACI</name>
<evidence type="ECO:0000313" key="1">
    <source>
        <dbReference type="EMBL" id="SDI43511.1"/>
    </source>
</evidence>
<reference evidence="1 2" key="1">
    <citation type="submission" date="2016-10" db="EMBL/GenBank/DDBJ databases">
        <authorList>
            <person name="de Groot N.N."/>
        </authorList>
    </citation>
    <scope>NUCLEOTIDE SEQUENCE [LARGE SCALE GENOMIC DNA]</scope>
    <source>
        <strain evidence="1 2">DSM 21632</strain>
    </source>
</reference>
<accession>A0A1G8KJA4</accession>
<dbReference type="RefSeq" id="WP_175487598.1">
    <property type="nucleotide sequence ID" value="NZ_FNDK01000052.1"/>
</dbReference>
<dbReference type="Proteomes" id="UP000199163">
    <property type="component" value="Unassembled WGS sequence"/>
</dbReference>
<protein>
    <submittedName>
        <fullName evidence="1">Uncharacterized protein</fullName>
    </submittedName>
</protein>
<keyword evidence="2" id="KW-1185">Reference proteome</keyword>
<dbReference type="STRING" id="568899.SAMN05192534_1522"/>
<organism evidence="1 2">
    <name type="scientific">Alteribacillus persepolensis</name>
    <dbReference type="NCBI Taxonomy" id="568899"/>
    <lineage>
        <taxon>Bacteria</taxon>
        <taxon>Bacillati</taxon>
        <taxon>Bacillota</taxon>
        <taxon>Bacilli</taxon>
        <taxon>Bacillales</taxon>
        <taxon>Bacillaceae</taxon>
        <taxon>Alteribacillus</taxon>
    </lineage>
</organism>
<dbReference type="EMBL" id="FNDK01000052">
    <property type="protein sequence ID" value="SDI43511.1"/>
    <property type="molecule type" value="Genomic_DNA"/>
</dbReference>
<proteinExistence type="predicted"/>
<dbReference type="AlphaFoldDB" id="A0A1G8KJA4"/>
<gene>
    <name evidence="1" type="ORF">SAMN05192534_1522</name>
</gene>
<evidence type="ECO:0000313" key="2">
    <source>
        <dbReference type="Proteomes" id="UP000199163"/>
    </source>
</evidence>
<sequence length="52" mass="6303">MDDLEEGYIFLTREFEQKLNRELTDKEHSIIKWMVKQQNMSRDIKATGNEKD</sequence>